<feature type="region of interest" description="Disordered" evidence="1">
    <location>
        <begin position="1"/>
        <end position="20"/>
    </location>
</feature>
<keyword evidence="4" id="KW-1185">Reference proteome</keyword>
<accession>A0A9X1SWN9</accession>
<dbReference type="Proteomes" id="UP001138997">
    <property type="component" value="Unassembled WGS sequence"/>
</dbReference>
<gene>
    <name evidence="3" type="ORF">LR394_25365</name>
</gene>
<evidence type="ECO:0000256" key="1">
    <source>
        <dbReference type="SAM" id="MobiDB-lite"/>
    </source>
</evidence>
<dbReference type="Gene3D" id="3.40.50.300">
    <property type="entry name" value="P-loop containing nucleotide triphosphate hydrolases"/>
    <property type="match status" value="1"/>
</dbReference>
<protein>
    <recommendedName>
        <fullName evidence="2">Polyphosphate kinase-2-related domain-containing protein</fullName>
    </recommendedName>
</protein>
<name>A0A9X1SWN9_9ACTN</name>
<evidence type="ECO:0000259" key="2">
    <source>
        <dbReference type="Pfam" id="PF03976"/>
    </source>
</evidence>
<evidence type="ECO:0000313" key="3">
    <source>
        <dbReference type="EMBL" id="MCD5314245.1"/>
    </source>
</evidence>
<dbReference type="SUPFAM" id="SSF52540">
    <property type="entry name" value="P-loop containing nucleoside triphosphate hydrolases"/>
    <property type="match status" value="1"/>
</dbReference>
<dbReference type="RefSeq" id="WP_231446587.1">
    <property type="nucleotide sequence ID" value="NZ_JAJOMB010000015.1"/>
</dbReference>
<dbReference type="PANTHER" id="PTHR34383">
    <property type="entry name" value="POLYPHOSPHATE:AMP PHOSPHOTRANSFERASE-RELATED"/>
    <property type="match status" value="1"/>
</dbReference>
<dbReference type="InterPro" id="IPR027417">
    <property type="entry name" value="P-loop_NTPase"/>
</dbReference>
<dbReference type="GO" id="GO:0006797">
    <property type="term" value="P:polyphosphate metabolic process"/>
    <property type="evidence" value="ECO:0007669"/>
    <property type="project" value="InterPro"/>
</dbReference>
<dbReference type="PANTHER" id="PTHR34383:SF3">
    <property type="entry name" value="POLYPHOSPHATE:AMP PHOSPHOTRANSFERASE"/>
    <property type="match status" value="1"/>
</dbReference>
<feature type="domain" description="Polyphosphate kinase-2-related" evidence="2">
    <location>
        <begin position="60"/>
        <end position="272"/>
    </location>
</feature>
<dbReference type="InterPro" id="IPR022488">
    <property type="entry name" value="PPK2-related"/>
</dbReference>
<reference evidence="3" key="1">
    <citation type="submission" date="2021-11" db="EMBL/GenBank/DDBJ databases">
        <title>Streptomyces corallinus and Kineosporia corallina sp. nov., two new coral-derived marine actinobacteria.</title>
        <authorList>
            <person name="Buangrab K."/>
            <person name="Sutthacheep M."/>
            <person name="Yeemin T."/>
            <person name="Harunari E."/>
            <person name="Igarashi Y."/>
            <person name="Sripreechasak P."/>
            <person name="Kanchanasin P."/>
            <person name="Tanasupawat S."/>
            <person name="Phongsopitanun W."/>
        </authorList>
    </citation>
    <scope>NUCLEOTIDE SEQUENCE</scope>
    <source>
        <strain evidence="3">JCM 31032</strain>
    </source>
</reference>
<dbReference type="AlphaFoldDB" id="A0A9X1SWN9"/>
<sequence>MAKNKRKDVGAHESPSATPRQLAELLRVGKKFDLSRVDSSATPGFSGGRADGEVALALGAAQLSELQERLFAAGFSGSSNGRVLLVIQGMDTSGKGGIVRHVVGAVDPQGVQHTAFKAPTAEELAHDFLWRVRPRVPGPGLIGVFDRSHYEDVLIVRVHDLVPQAEWEPRYQAINEFEAELAAQGTAIVKVMLHISPAEQLRRLEKRLYRPDKYWKYSVADLDEHAYWAQYQEAYQAALTRCSAGGAPWYVVPADRKWYARWAVQSLLIDVLTKLDPVWPAATFDVEAERVRLKALLAAQGQ</sequence>
<dbReference type="Pfam" id="PF03976">
    <property type="entry name" value="PPK2"/>
    <property type="match status" value="1"/>
</dbReference>
<proteinExistence type="predicted"/>
<dbReference type="NCBIfam" id="TIGR03709">
    <property type="entry name" value="PPK2_rel_1"/>
    <property type="match status" value="1"/>
</dbReference>
<dbReference type="EMBL" id="JAJOMB010000015">
    <property type="protein sequence ID" value="MCD5314245.1"/>
    <property type="molecule type" value="Genomic_DNA"/>
</dbReference>
<evidence type="ECO:0000313" key="4">
    <source>
        <dbReference type="Proteomes" id="UP001138997"/>
    </source>
</evidence>
<organism evidence="3 4">
    <name type="scientific">Kineosporia babensis</name>
    <dbReference type="NCBI Taxonomy" id="499548"/>
    <lineage>
        <taxon>Bacteria</taxon>
        <taxon>Bacillati</taxon>
        <taxon>Actinomycetota</taxon>
        <taxon>Actinomycetes</taxon>
        <taxon>Kineosporiales</taxon>
        <taxon>Kineosporiaceae</taxon>
        <taxon>Kineosporia</taxon>
    </lineage>
</organism>
<comment type="caution">
    <text evidence="3">The sequence shown here is derived from an EMBL/GenBank/DDBJ whole genome shotgun (WGS) entry which is preliminary data.</text>
</comment>
<dbReference type="GO" id="GO:0016776">
    <property type="term" value="F:phosphotransferase activity, phosphate group as acceptor"/>
    <property type="evidence" value="ECO:0007669"/>
    <property type="project" value="InterPro"/>
</dbReference>
<dbReference type="InterPro" id="IPR022300">
    <property type="entry name" value="PPK2-rel_1"/>
</dbReference>